<dbReference type="Gene3D" id="2.70.98.10">
    <property type="match status" value="1"/>
</dbReference>
<reference evidence="14 15" key="1">
    <citation type="submission" date="2019-07" db="EMBL/GenBank/DDBJ databases">
        <title>The draft genome sequence of Aquimarina algiphila M91.</title>
        <authorList>
            <person name="Meng X."/>
        </authorList>
    </citation>
    <scope>NUCLEOTIDE SEQUENCE [LARGE SCALE GENOMIC DNA]</scope>
    <source>
        <strain evidence="14 15">M91</strain>
    </source>
</reference>
<sequence>MKIGINFDSSHFWENPEVFNIGQETPHTNFIPYHDPKFLFQNIKEQSLCYLSLNGAWKFKYVDTPDNRPIGFYEETYDTSAWAEIKVPANWELEGYGVPIYVNDRYPFPKNPPHIPHNNNPVGSYKKTFIIPDEWKDRQVFIHFGSVKSAAHFWINGEWLGYNQDSMTPIEFNITKHLKTGENNIAVEVYRWCDGSYLECQDFWRLSGIQRDVYLFSRDQVYIQDFFAIGNLTSDYNDGVLDLKISLQNLTQHLWNGTIQCELYSENREIVLSKNISCTSVSENASFTIQEFLHCPKKWTAETPNLYQLSLTLLDQDNEILEIVGCKVGFRKIEIKNAQLLINGKAITVRGVNRHEHDEVTGRIVSEESMIQDIKLMKQYNINAVRNSHYPNDARWYELCDEYGLYVVDEANIETHGMGSNYSTPYDESIHPCNLPEWKAAHMDRVRRMFERTKNHPSIIIWSLGNEAGNGSNFKAAYQWLKSKDDSRPTQFEQAGEEENTDIVCPMYPSIKQVETYAQKKPKRPYIMCEYAHAMGNSVGNLKEYWDLINKYKALQGGFIWDWVDQGIEGYTDDGQKYWKFGGDFGPSNTPSDGNFCINGLLFPDRQPHPAIWEVKKCYQPINFKAIDLEKGNIQISNDFDFISLSDIKIRWEVWTQDKILKSGVFEKLDIPPGKSKQFHVEYNTINASTNSTCFLNLAALYYGNDSSISIGHEIAKEQFLLFDDPKIEHPEKPNYGGLSVLKNKQEYVITGDNFKTSIHTLTGLINSYNYKGTECITEAIRPNFWRAPNDNDFGNQMPERTKIWRYAGIHTILKHLEILHQSSTQICIKTELYLQDVQCNFEMTYTIDSEGTIQIHCDFKTRDLKLPELPRLGLYFKAPQAFDHVQWYGRGPFENYVDRKYAAHIGLYEKKITDMAHQYISPQETGNREDTKRLILQNINKVQLQILGESSFSFSVLPYSPEALTQKQRGSMHQYDLKKEDDISICLDHLQMGVGGINSWRAYPLDKYRYQTDDYSFTFRLRGLYN</sequence>
<dbReference type="InterPro" id="IPR014718">
    <property type="entry name" value="GH-type_carb-bd"/>
</dbReference>
<comment type="cofactor">
    <cofactor evidence="3">
        <name>Na(+)</name>
        <dbReference type="ChEBI" id="CHEBI:29101"/>
    </cofactor>
</comment>
<evidence type="ECO:0000313" key="14">
    <source>
        <dbReference type="EMBL" id="TSE06653.1"/>
    </source>
</evidence>
<dbReference type="Gene3D" id="3.20.20.80">
    <property type="entry name" value="Glycosidases"/>
    <property type="match status" value="1"/>
</dbReference>
<dbReference type="InterPro" id="IPR008979">
    <property type="entry name" value="Galactose-bd-like_sf"/>
</dbReference>
<dbReference type="PRINTS" id="PR00132">
    <property type="entry name" value="GLHYDRLASE2"/>
</dbReference>
<dbReference type="SUPFAM" id="SSF49785">
    <property type="entry name" value="Galactose-binding domain-like"/>
    <property type="match status" value="1"/>
</dbReference>
<evidence type="ECO:0000256" key="5">
    <source>
        <dbReference type="ARBA" id="ARBA00011245"/>
    </source>
</evidence>
<dbReference type="PANTHER" id="PTHR46323">
    <property type="entry name" value="BETA-GALACTOSIDASE"/>
    <property type="match status" value="1"/>
</dbReference>
<dbReference type="GO" id="GO:0030246">
    <property type="term" value="F:carbohydrate binding"/>
    <property type="evidence" value="ECO:0007669"/>
    <property type="project" value="InterPro"/>
</dbReference>
<feature type="domain" description="Beta galactosidase small chain/" evidence="13">
    <location>
        <begin position="749"/>
        <end position="1023"/>
    </location>
</feature>
<evidence type="ECO:0000256" key="12">
    <source>
        <dbReference type="RuleBase" id="RU361154"/>
    </source>
</evidence>
<dbReference type="Pfam" id="PF00703">
    <property type="entry name" value="Glyco_hydro_2"/>
    <property type="match status" value="1"/>
</dbReference>
<comment type="subunit">
    <text evidence="5">Monomer.</text>
</comment>
<dbReference type="InterPro" id="IPR006103">
    <property type="entry name" value="Glyco_hydro_2_cat"/>
</dbReference>
<proteinExistence type="inferred from homology"/>
<dbReference type="InterPro" id="IPR013783">
    <property type="entry name" value="Ig-like_fold"/>
</dbReference>
<comment type="caution">
    <text evidence="14">The sequence shown here is derived from an EMBL/GenBank/DDBJ whole genome shotgun (WGS) entry which is preliminary data.</text>
</comment>
<evidence type="ECO:0000313" key="15">
    <source>
        <dbReference type="Proteomes" id="UP000318833"/>
    </source>
</evidence>
<keyword evidence="10 12" id="KW-0326">Glycosidase</keyword>
<evidence type="ECO:0000256" key="7">
    <source>
        <dbReference type="ARBA" id="ARBA00013303"/>
    </source>
</evidence>
<evidence type="ECO:0000256" key="3">
    <source>
        <dbReference type="ARBA" id="ARBA00001959"/>
    </source>
</evidence>
<dbReference type="InterPro" id="IPR006104">
    <property type="entry name" value="Glyco_hydro_2_N"/>
</dbReference>
<dbReference type="GO" id="GO:0009341">
    <property type="term" value="C:beta-galactosidase complex"/>
    <property type="evidence" value="ECO:0007669"/>
    <property type="project" value="InterPro"/>
</dbReference>
<evidence type="ECO:0000256" key="11">
    <source>
        <dbReference type="ARBA" id="ARBA00032230"/>
    </source>
</evidence>
<dbReference type="PROSITE" id="PS00719">
    <property type="entry name" value="GLYCOSYL_HYDROL_F2_1"/>
    <property type="match status" value="1"/>
</dbReference>
<dbReference type="InterPro" id="IPR011013">
    <property type="entry name" value="Gal_mutarotase_sf_dom"/>
</dbReference>
<comment type="catalytic activity">
    <reaction evidence="1 12">
        <text>Hydrolysis of terminal non-reducing beta-D-galactose residues in beta-D-galactosides.</text>
        <dbReference type="EC" id="3.2.1.23"/>
    </reaction>
</comment>
<dbReference type="InterPro" id="IPR050347">
    <property type="entry name" value="Bact_Beta-galactosidase"/>
</dbReference>
<dbReference type="Proteomes" id="UP000318833">
    <property type="component" value="Unassembled WGS sequence"/>
</dbReference>
<dbReference type="SMART" id="SM01038">
    <property type="entry name" value="Bgal_small_N"/>
    <property type="match status" value="1"/>
</dbReference>
<dbReference type="Pfam" id="PF16353">
    <property type="entry name" value="LacZ_4"/>
    <property type="match status" value="1"/>
</dbReference>
<organism evidence="14 15">
    <name type="scientific">Aquimarina algiphila</name>
    <dbReference type="NCBI Taxonomy" id="2047982"/>
    <lineage>
        <taxon>Bacteria</taxon>
        <taxon>Pseudomonadati</taxon>
        <taxon>Bacteroidota</taxon>
        <taxon>Flavobacteriia</taxon>
        <taxon>Flavobacteriales</taxon>
        <taxon>Flavobacteriaceae</taxon>
        <taxon>Aquimarina</taxon>
    </lineage>
</organism>
<keyword evidence="8 12" id="KW-0378">Hydrolase</keyword>
<dbReference type="InterPro" id="IPR017853">
    <property type="entry name" value="GH"/>
</dbReference>
<dbReference type="FunFam" id="3.20.20.80:FF:000018">
    <property type="entry name" value="Beta-galactosidase"/>
    <property type="match status" value="1"/>
</dbReference>
<evidence type="ECO:0000259" key="13">
    <source>
        <dbReference type="SMART" id="SM01038"/>
    </source>
</evidence>
<dbReference type="Gene3D" id="2.60.40.10">
    <property type="entry name" value="Immunoglobulins"/>
    <property type="match status" value="2"/>
</dbReference>
<dbReference type="SUPFAM" id="SSF51445">
    <property type="entry name" value="(Trans)glycosidases"/>
    <property type="match status" value="1"/>
</dbReference>
<dbReference type="SUPFAM" id="SSF74650">
    <property type="entry name" value="Galactose mutarotase-like"/>
    <property type="match status" value="1"/>
</dbReference>
<evidence type="ECO:0000256" key="6">
    <source>
        <dbReference type="ARBA" id="ARBA00012756"/>
    </source>
</evidence>
<dbReference type="GO" id="GO:0004565">
    <property type="term" value="F:beta-galactosidase activity"/>
    <property type="evidence" value="ECO:0007669"/>
    <property type="project" value="UniProtKB-EC"/>
</dbReference>
<gene>
    <name evidence="14" type="ORF">FOF46_18780</name>
</gene>
<dbReference type="EMBL" id="VLNR01000043">
    <property type="protein sequence ID" value="TSE06653.1"/>
    <property type="molecule type" value="Genomic_DNA"/>
</dbReference>
<evidence type="ECO:0000256" key="2">
    <source>
        <dbReference type="ARBA" id="ARBA00001913"/>
    </source>
</evidence>
<comment type="similarity">
    <text evidence="4 12">Belongs to the glycosyl hydrolase 2 family.</text>
</comment>
<evidence type="ECO:0000256" key="10">
    <source>
        <dbReference type="ARBA" id="ARBA00023295"/>
    </source>
</evidence>
<evidence type="ECO:0000256" key="4">
    <source>
        <dbReference type="ARBA" id="ARBA00007401"/>
    </source>
</evidence>
<dbReference type="OrthoDB" id="9801077at2"/>
<dbReference type="InterPro" id="IPR023230">
    <property type="entry name" value="Glyco_hydro_2_CS"/>
</dbReference>
<name>A0A554VGW0_9FLAO</name>
<protein>
    <recommendedName>
        <fullName evidence="7 12">Beta-galactosidase</fullName>
        <ecNumber evidence="6 12">3.2.1.23</ecNumber>
    </recommendedName>
    <alternativeName>
        <fullName evidence="11 12">Lactase</fullName>
    </alternativeName>
</protein>
<dbReference type="Pfam" id="PF02929">
    <property type="entry name" value="Bgal_small_N"/>
    <property type="match status" value="1"/>
</dbReference>
<comment type="cofactor">
    <cofactor evidence="2">
        <name>Ca(2+)</name>
        <dbReference type="ChEBI" id="CHEBI:29108"/>
    </cofactor>
</comment>
<dbReference type="AlphaFoldDB" id="A0A554VGW0"/>
<dbReference type="RefSeq" id="WP_143917524.1">
    <property type="nucleotide sequence ID" value="NZ_CANMIK010000001.1"/>
</dbReference>
<evidence type="ECO:0000256" key="9">
    <source>
        <dbReference type="ARBA" id="ARBA00022837"/>
    </source>
</evidence>
<dbReference type="InterPro" id="IPR006102">
    <property type="entry name" value="Ig-like_GH2"/>
</dbReference>
<keyword evidence="9" id="KW-0106">Calcium</keyword>
<keyword evidence="15" id="KW-1185">Reference proteome</keyword>
<dbReference type="Pfam" id="PF02836">
    <property type="entry name" value="Glyco_hydro_2_C"/>
    <property type="match status" value="1"/>
</dbReference>
<evidence type="ECO:0000256" key="1">
    <source>
        <dbReference type="ARBA" id="ARBA00001412"/>
    </source>
</evidence>
<evidence type="ECO:0000256" key="8">
    <source>
        <dbReference type="ARBA" id="ARBA00022801"/>
    </source>
</evidence>
<dbReference type="SUPFAM" id="SSF49303">
    <property type="entry name" value="beta-Galactosidase/glucuronidase domain"/>
    <property type="match status" value="2"/>
</dbReference>
<dbReference type="PANTHER" id="PTHR46323:SF2">
    <property type="entry name" value="BETA-GALACTOSIDASE"/>
    <property type="match status" value="1"/>
</dbReference>
<dbReference type="GO" id="GO:0005990">
    <property type="term" value="P:lactose catabolic process"/>
    <property type="evidence" value="ECO:0007669"/>
    <property type="project" value="TreeGrafter"/>
</dbReference>
<dbReference type="Pfam" id="PF02837">
    <property type="entry name" value="Glyco_hydro_2_N"/>
    <property type="match status" value="1"/>
</dbReference>
<dbReference type="InterPro" id="IPR006101">
    <property type="entry name" value="Glyco_hydro_2"/>
</dbReference>
<dbReference type="EC" id="3.2.1.23" evidence="6 12"/>
<dbReference type="InterPro" id="IPR032312">
    <property type="entry name" value="LacZ_4"/>
</dbReference>
<accession>A0A554VGW0</accession>
<dbReference type="InterPro" id="IPR036156">
    <property type="entry name" value="Beta-gal/glucu_dom_sf"/>
</dbReference>
<dbReference type="Gene3D" id="2.60.120.260">
    <property type="entry name" value="Galactose-binding domain-like"/>
    <property type="match status" value="1"/>
</dbReference>
<dbReference type="InterPro" id="IPR004199">
    <property type="entry name" value="B-gal_small/dom_5"/>
</dbReference>